<reference evidence="1" key="1">
    <citation type="submission" date="2023-06" db="EMBL/GenBank/DDBJ databases">
        <title>Two Chryseobacterium gambrini strains from China.</title>
        <authorList>
            <person name="Zeng J."/>
            <person name="Wu Y."/>
        </authorList>
    </citation>
    <scope>NUCLEOTIDE SEQUENCE</scope>
    <source>
        <strain evidence="1">SQ219</strain>
    </source>
</reference>
<name>A0AAJ1R387_9FLAO</name>
<dbReference type="Proteomes" id="UP001225933">
    <property type="component" value="Unassembled WGS sequence"/>
</dbReference>
<dbReference type="AlphaFoldDB" id="A0AAJ1R387"/>
<protein>
    <submittedName>
        <fullName evidence="1">Uncharacterized protein</fullName>
    </submittedName>
</protein>
<evidence type="ECO:0000313" key="2">
    <source>
        <dbReference type="Proteomes" id="UP001225933"/>
    </source>
</evidence>
<accession>A0AAJ1R387</accession>
<gene>
    <name evidence="1" type="ORF">QX233_03480</name>
</gene>
<evidence type="ECO:0000313" key="1">
    <source>
        <dbReference type="EMBL" id="MDN4011517.1"/>
    </source>
</evidence>
<dbReference type="RefSeq" id="WP_214588953.1">
    <property type="nucleotide sequence ID" value="NZ_JAUHGV010000002.1"/>
</dbReference>
<comment type="caution">
    <text evidence="1">The sequence shown here is derived from an EMBL/GenBank/DDBJ whole genome shotgun (WGS) entry which is preliminary data.</text>
</comment>
<proteinExistence type="predicted"/>
<organism evidence="1 2">
    <name type="scientific">Chryseobacterium gambrini</name>
    <dbReference type="NCBI Taxonomy" id="373672"/>
    <lineage>
        <taxon>Bacteria</taxon>
        <taxon>Pseudomonadati</taxon>
        <taxon>Bacteroidota</taxon>
        <taxon>Flavobacteriia</taxon>
        <taxon>Flavobacteriales</taxon>
        <taxon>Weeksellaceae</taxon>
        <taxon>Chryseobacterium group</taxon>
        <taxon>Chryseobacterium</taxon>
    </lineage>
</organism>
<dbReference type="EMBL" id="JAUHGV010000002">
    <property type="protein sequence ID" value="MDN4011517.1"/>
    <property type="molecule type" value="Genomic_DNA"/>
</dbReference>
<sequence>MEIFYNISIDVSISDVEAGLLHKYLKMHPKERLYIGEGHFAFYFNEFEQNKEFELTLNTAIIDSCVTVLEDQDLGDPLENLLKRNLLEKIYKWSDIIDNEQKAIDELENDFYMNCTEEFYKADIGFSFENYLKLQKQASHVQILIKQKASLLEKVMRFFKL</sequence>